<keyword evidence="4" id="KW-1185">Reference proteome</keyword>
<evidence type="ECO:0000313" key="3">
    <source>
        <dbReference type="EMBL" id="QKC76532.1"/>
    </source>
</evidence>
<dbReference type="InterPro" id="IPR036938">
    <property type="entry name" value="PAP2/HPO_sf"/>
</dbReference>
<dbReference type="Pfam" id="PF14378">
    <property type="entry name" value="PAP2_3"/>
    <property type="match status" value="1"/>
</dbReference>
<dbReference type="GO" id="GO:0016020">
    <property type="term" value="C:membrane"/>
    <property type="evidence" value="ECO:0007669"/>
    <property type="project" value="UniProtKB-SubCell"/>
</dbReference>
<dbReference type="SUPFAM" id="SSF48317">
    <property type="entry name" value="Acid phosphatase/Vanadium-dependent haloperoxidase"/>
    <property type="match status" value="1"/>
</dbReference>
<keyword evidence="1" id="KW-1133">Transmembrane helix</keyword>
<evidence type="ECO:0000313" key="4">
    <source>
        <dbReference type="Proteomes" id="UP000503339"/>
    </source>
</evidence>
<keyword evidence="1" id="KW-0472">Membrane</keyword>
<feature type="transmembrane region" description="Helical" evidence="1">
    <location>
        <begin position="146"/>
        <end position="169"/>
    </location>
</feature>
<gene>
    <name evidence="3" type="ORF">EB233_14185</name>
</gene>
<feature type="transmembrane region" description="Helical" evidence="1">
    <location>
        <begin position="50"/>
        <end position="69"/>
    </location>
</feature>
<dbReference type="EMBL" id="CP033361">
    <property type="protein sequence ID" value="QKC76532.1"/>
    <property type="molecule type" value="Genomic_DNA"/>
</dbReference>
<organism evidence="3 4">
    <name type="scientific">Mesorhizobium erdmanii</name>
    <dbReference type="NCBI Taxonomy" id="1777866"/>
    <lineage>
        <taxon>Bacteria</taxon>
        <taxon>Pseudomonadati</taxon>
        <taxon>Pseudomonadota</taxon>
        <taxon>Alphaproteobacteria</taxon>
        <taxon>Hyphomicrobiales</taxon>
        <taxon>Phyllobacteriaceae</taxon>
        <taxon>Mesorhizobium</taxon>
    </lineage>
</organism>
<feature type="transmembrane region" description="Helical" evidence="1">
    <location>
        <begin position="89"/>
        <end position="106"/>
    </location>
</feature>
<proteinExistence type="predicted"/>
<dbReference type="Proteomes" id="UP000503339">
    <property type="component" value="Chromosome"/>
</dbReference>
<keyword evidence="1" id="KW-0812">Transmembrane</keyword>
<feature type="transmembrane region" description="Helical" evidence="1">
    <location>
        <begin position="16"/>
        <end position="34"/>
    </location>
</feature>
<feature type="transmembrane region" description="Helical" evidence="1">
    <location>
        <begin position="249"/>
        <end position="272"/>
    </location>
</feature>
<feature type="domain" description="Inositolphosphotransferase Aur1/Ipt1" evidence="2">
    <location>
        <begin position="121"/>
        <end position="318"/>
    </location>
</feature>
<dbReference type="Gene3D" id="1.20.144.10">
    <property type="entry name" value="Phosphatidic acid phosphatase type 2/haloperoxidase"/>
    <property type="match status" value="1"/>
</dbReference>
<accession>A0A6M7UI14</accession>
<feature type="transmembrane region" description="Helical" evidence="1">
    <location>
        <begin position="279"/>
        <end position="300"/>
    </location>
</feature>
<dbReference type="KEGG" id="merd:EB233_14185"/>
<name>A0A6M7UI14_9HYPH</name>
<reference evidence="3 4" key="1">
    <citation type="submission" date="2018-10" db="EMBL/GenBank/DDBJ databases">
        <authorList>
            <person name="Perry B.J."/>
            <person name="Sullivan J.T."/>
            <person name="Murphy R.J.T."/>
            <person name="Ramsay J.P."/>
            <person name="Ronson C.W."/>
        </authorList>
    </citation>
    <scope>NUCLEOTIDE SEQUENCE [LARGE SCALE GENOMIC DNA]</scope>
    <source>
        <strain evidence="3 4">NZP2014</strain>
    </source>
</reference>
<dbReference type="AlphaFoldDB" id="A0A6M7UI14"/>
<evidence type="ECO:0000256" key="1">
    <source>
        <dbReference type="SAM" id="Phobius"/>
    </source>
</evidence>
<evidence type="ECO:0000259" key="2">
    <source>
        <dbReference type="Pfam" id="PF14378"/>
    </source>
</evidence>
<sequence>MILITEVSQYSPSTKWSVILAFCVGIYVLSAFFLDPQSFVALSQIYAEKFIIAVPILLVGGVGAAALIFGRQAPTRYAVELLRTRWRSCLPVLLFFLAGMTAFSTHKSVIPRIVPFYADPWLADLDEWIHGVAPWELAHRLDYDPWAFFIFKSYDVLWYAQWFGTILFAGMWSDRMGRIRYLWAVALTISIVGSLLALLLSSAGPIYYDHFVGGDRFGDFRLAMSTLDSSVIVREYADYLLTLHTTGNAGLGGGISAMPSLHVALATLNAYFLSSLNRWLGVLGWIFAALIMYGSVYTGWHYAVDGYVSMIVVSVIWWGTGRLVREYLPPALQY</sequence>
<dbReference type="InterPro" id="IPR026841">
    <property type="entry name" value="Aur1/Ipt1"/>
</dbReference>
<protein>
    <recommendedName>
        <fullName evidence="2">Inositolphosphotransferase Aur1/Ipt1 domain-containing protein</fullName>
    </recommendedName>
</protein>
<feature type="transmembrane region" description="Helical" evidence="1">
    <location>
        <begin position="181"/>
        <end position="208"/>
    </location>
</feature>